<sequence length="55" mass="6299">MCPVHLENVGHKRLFLLLCWVNPALLDQTQKFSFRTVAVQEEGYFEASGEFQSSP</sequence>
<proteinExistence type="predicted"/>
<protein>
    <submittedName>
        <fullName evidence="2 3">Uncharacterized protein</fullName>
    </submittedName>
</protein>
<evidence type="ECO:0000313" key="4">
    <source>
        <dbReference type="Proteomes" id="UP000002051"/>
    </source>
</evidence>
<evidence type="ECO:0000256" key="1">
    <source>
        <dbReference type="SAM" id="SignalP"/>
    </source>
</evidence>
<dbReference type="AlphaFoldDB" id="A0A072TP87"/>
<keyword evidence="4" id="KW-1185">Reference proteome</keyword>
<reference evidence="3" key="3">
    <citation type="submission" date="2015-04" db="UniProtKB">
        <authorList>
            <consortium name="EnsemblPlants"/>
        </authorList>
    </citation>
    <scope>IDENTIFICATION</scope>
    <source>
        <strain evidence="3">cv. Jemalong A17</strain>
    </source>
</reference>
<dbReference type="Proteomes" id="UP000002051">
    <property type="component" value="Chromosome 8"/>
</dbReference>
<reference evidence="2 4" key="2">
    <citation type="journal article" date="2014" name="BMC Genomics">
        <title>An improved genome release (version Mt4.0) for the model legume Medicago truncatula.</title>
        <authorList>
            <person name="Tang H."/>
            <person name="Krishnakumar V."/>
            <person name="Bidwell S."/>
            <person name="Rosen B."/>
            <person name="Chan A."/>
            <person name="Zhou S."/>
            <person name="Gentzbittel L."/>
            <person name="Childs K.L."/>
            <person name="Yandell M."/>
            <person name="Gundlach H."/>
            <person name="Mayer K.F."/>
            <person name="Schwartz D.C."/>
            <person name="Town C.D."/>
        </authorList>
    </citation>
    <scope>GENOME REANNOTATION</scope>
    <source>
        <strain evidence="2">A17</strain>
        <strain evidence="3 4">cv. Jemalong A17</strain>
    </source>
</reference>
<name>A0A072TP87_MEDTR</name>
<reference evidence="2 4" key="1">
    <citation type="journal article" date="2011" name="Nature">
        <title>The Medicago genome provides insight into the evolution of rhizobial symbioses.</title>
        <authorList>
            <person name="Young N.D."/>
            <person name="Debelle F."/>
            <person name="Oldroyd G.E."/>
            <person name="Geurts R."/>
            <person name="Cannon S.B."/>
            <person name="Udvardi M.K."/>
            <person name="Benedito V.A."/>
            <person name="Mayer K.F."/>
            <person name="Gouzy J."/>
            <person name="Schoof H."/>
            <person name="Van de Peer Y."/>
            <person name="Proost S."/>
            <person name="Cook D.R."/>
            <person name="Meyers B.C."/>
            <person name="Spannagl M."/>
            <person name="Cheung F."/>
            <person name="De Mita S."/>
            <person name="Krishnakumar V."/>
            <person name="Gundlach H."/>
            <person name="Zhou S."/>
            <person name="Mudge J."/>
            <person name="Bharti A.K."/>
            <person name="Murray J.D."/>
            <person name="Naoumkina M.A."/>
            <person name="Rosen B."/>
            <person name="Silverstein K.A."/>
            <person name="Tang H."/>
            <person name="Rombauts S."/>
            <person name="Zhao P.X."/>
            <person name="Zhou P."/>
            <person name="Barbe V."/>
            <person name="Bardou P."/>
            <person name="Bechner M."/>
            <person name="Bellec A."/>
            <person name="Berger A."/>
            <person name="Berges H."/>
            <person name="Bidwell S."/>
            <person name="Bisseling T."/>
            <person name="Choisne N."/>
            <person name="Couloux A."/>
            <person name="Denny R."/>
            <person name="Deshpande S."/>
            <person name="Dai X."/>
            <person name="Doyle J.J."/>
            <person name="Dudez A.M."/>
            <person name="Farmer A.D."/>
            <person name="Fouteau S."/>
            <person name="Franken C."/>
            <person name="Gibelin C."/>
            <person name="Gish J."/>
            <person name="Goldstein S."/>
            <person name="Gonzalez A.J."/>
            <person name="Green P.J."/>
            <person name="Hallab A."/>
            <person name="Hartog M."/>
            <person name="Hua A."/>
            <person name="Humphray S.J."/>
            <person name="Jeong D.H."/>
            <person name="Jing Y."/>
            <person name="Jocker A."/>
            <person name="Kenton S.M."/>
            <person name="Kim D.J."/>
            <person name="Klee K."/>
            <person name="Lai H."/>
            <person name="Lang C."/>
            <person name="Lin S."/>
            <person name="Macmil S.L."/>
            <person name="Magdelenat G."/>
            <person name="Matthews L."/>
            <person name="McCorrison J."/>
            <person name="Monaghan E.L."/>
            <person name="Mun J.H."/>
            <person name="Najar F.Z."/>
            <person name="Nicholson C."/>
            <person name="Noirot C."/>
            <person name="O'Bleness M."/>
            <person name="Paule C.R."/>
            <person name="Poulain J."/>
            <person name="Prion F."/>
            <person name="Qin B."/>
            <person name="Qu C."/>
            <person name="Retzel E.F."/>
            <person name="Riddle C."/>
            <person name="Sallet E."/>
            <person name="Samain S."/>
            <person name="Samson N."/>
            <person name="Sanders I."/>
            <person name="Saurat O."/>
            <person name="Scarpelli C."/>
            <person name="Schiex T."/>
            <person name="Segurens B."/>
            <person name="Severin A.J."/>
            <person name="Sherrier D.J."/>
            <person name="Shi R."/>
            <person name="Sims S."/>
            <person name="Singer S.R."/>
            <person name="Sinharoy S."/>
            <person name="Sterck L."/>
            <person name="Viollet A."/>
            <person name="Wang B.B."/>
            <person name="Wang K."/>
            <person name="Wang M."/>
            <person name="Wang X."/>
            <person name="Warfsmann J."/>
            <person name="Weissenbach J."/>
            <person name="White D.D."/>
            <person name="White J.D."/>
            <person name="Wiley G.B."/>
            <person name="Wincker P."/>
            <person name="Xing Y."/>
            <person name="Yang L."/>
            <person name="Yao Z."/>
            <person name="Ying F."/>
            <person name="Zhai J."/>
            <person name="Zhou L."/>
            <person name="Zuber A."/>
            <person name="Denarie J."/>
            <person name="Dixon R.A."/>
            <person name="May G.D."/>
            <person name="Schwartz D.C."/>
            <person name="Rogers J."/>
            <person name="Quetier F."/>
            <person name="Town C.D."/>
            <person name="Roe B.A."/>
        </authorList>
    </citation>
    <scope>NUCLEOTIDE SEQUENCE [LARGE SCALE GENOMIC DNA]</scope>
    <source>
        <strain evidence="2">A17</strain>
        <strain evidence="3 4">cv. Jemalong A17</strain>
    </source>
</reference>
<feature type="chain" id="PRO_5014498836" evidence="1">
    <location>
        <begin position="27"/>
        <end position="55"/>
    </location>
</feature>
<dbReference type="HOGENOM" id="CLU_3035447_0_0_1"/>
<gene>
    <name evidence="2" type="ordered locus">MTR_8g445130</name>
</gene>
<evidence type="ECO:0000313" key="2">
    <source>
        <dbReference type="EMBL" id="KEH19227.1"/>
    </source>
</evidence>
<keyword evidence="1" id="KW-0732">Signal</keyword>
<evidence type="ECO:0000313" key="3">
    <source>
        <dbReference type="EnsemblPlants" id="KEH19227"/>
    </source>
</evidence>
<dbReference type="EnsemblPlants" id="KEH19227">
    <property type="protein sequence ID" value="KEH19227"/>
    <property type="gene ID" value="MTR_8g445130"/>
</dbReference>
<dbReference type="EMBL" id="CM001224">
    <property type="protein sequence ID" value="KEH19227.1"/>
    <property type="molecule type" value="Genomic_DNA"/>
</dbReference>
<feature type="signal peptide" evidence="1">
    <location>
        <begin position="1"/>
        <end position="26"/>
    </location>
</feature>
<accession>A0A072TP87</accession>
<organism evidence="2 4">
    <name type="scientific">Medicago truncatula</name>
    <name type="common">Barrel medic</name>
    <name type="synonym">Medicago tribuloides</name>
    <dbReference type="NCBI Taxonomy" id="3880"/>
    <lineage>
        <taxon>Eukaryota</taxon>
        <taxon>Viridiplantae</taxon>
        <taxon>Streptophyta</taxon>
        <taxon>Embryophyta</taxon>
        <taxon>Tracheophyta</taxon>
        <taxon>Spermatophyta</taxon>
        <taxon>Magnoliopsida</taxon>
        <taxon>eudicotyledons</taxon>
        <taxon>Gunneridae</taxon>
        <taxon>Pentapetalae</taxon>
        <taxon>rosids</taxon>
        <taxon>fabids</taxon>
        <taxon>Fabales</taxon>
        <taxon>Fabaceae</taxon>
        <taxon>Papilionoideae</taxon>
        <taxon>50 kb inversion clade</taxon>
        <taxon>NPAAA clade</taxon>
        <taxon>Hologalegina</taxon>
        <taxon>IRL clade</taxon>
        <taxon>Trifolieae</taxon>
        <taxon>Medicago</taxon>
    </lineage>
</organism>